<dbReference type="InterPro" id="IPR001633">
    <property type="entry name" value="EAL_dom"/>
</dbReference>
<dbReference type="STRING" id="1548547.BA177_11660"/>
<keyword evidence="3" id="KW-1185">Reference proteome</keyword>
<organism evidence="2 3">
    <name type="scientific">Woeseia oceani</name>
    <dbReference type="NCBI Taxonomy" id="1548547"/>
    <lineage>
        <taxon>Bacteria</taxon>
        <taxon>Pseudomonadati</taxon>
        <taxon>Pseudomonadota</taxon>
        <taxon>Gammaproteobacteria</taxon>
        <taxon>Woeseiales</taxon>
        <taxon>Woeseiaceae</taxon>
        <taxon>Woeseia</taxon>
    </lineage>
</organism>
<dbReference type="Gene3D" id="3.20.20.450">
    <property type="entry name" value="EAL domain"/>
    <property type="match status" value="1"/>
</dbReference>
<protein>
    <recommendedName>
        <fullName evidence="1">EAL domain-containing protein</fullName>
    </recommendedName>
</protein>
<feature type="domain" description="EAL" evidence="1">
    <location>
        <begin position="130"/>
        <end position="386"/>
    </location>
</feature>
<dbReference type="InterPro" id="IPR050706">
    <property type="entry name" value="Cyclic-di-GMP_PDE-like"/>
</dbReference>
<proteinExistence type="predicted"/>
<dbReference type="PROSITE" id="PS50883">
    <property type="entry name" value="EAL"/>
    <property type="match status" value="1"/>
</dbReference>
<sequence length="391" mass="43419">MSKRLNRFLIVDMTEDACRQFSRVARRLGYSWETADSLQTFSTALDKFAPTVILIDLQSVENGGLDYLKAMRDQNSAAQIVLTSDDAGRPLETAKQLAEFLGLSVIASSRSSIFLNVLRNELRRARQSRTEMTLSDLQDAVRNGDIRPYYQPKASNSANKAWPVSEVEALPSWHMSESNVIMPEDFCWLAEDGGLMPEITNSLLGRVIEQMSVWNAKKLNLRVAVNLPASSLTDRSLPRRLFGMATRAQVDCSALTLEISEANAMNYSTAAVEVLTNLKSMGFKLAIDEFGTSYSSLEQLCRLKFDELKIDSSLVHESRVSGEARTIIEATVLLAQKLGLSVCAEGVESQRTLQYLGKIGCNKAQGNYISRPLLANMLEARLNEWNVPASM</sequence>
<dbReference type="PANTHER" id="PTHR33121:SF71">
    <property type="entry name" value="OXYGEN SENSOR PROTEIN DOSP"/>
    <property type="match status" value="1"/>
</dbReference>
<dbReference type="EMBL" id="CP016268">
    <property type="protein sequence ID" value="ANO51769.1"/>
    <property type="molecule type" value="Genomic_DNA"/>
</dbReference>
<dbReference type="KEGG" id="woc:BA177_11660"/>
<dbReference type="SMART" id="SM00052">
    <property type="entry name" value="EAL"/>
    <property type="match status" value="1"/>
</dbReference>
<dbReference type="InterPro" id="IPR011006">
    <property type="entry name" value="CheY-like_superfamily"/>
</dbReference>
<gene>
    <name evidence="2" type="ORF">BA177_11660</name>
</gene>
<dbReference type="Proteomes" id="UP000092695">
    <property type="component" value="Chromosome"/>
</dbReference>
<dbReference type="InterPro" id="IPR035919">
    <property type="entry name" value="EAL_sf"/>
</dbReference>
<evidence type="ECO:0000313" key="2">
    <source>
        <dbReference type="EMBL" id="ANO51769.1"/>
    </source>
</evidence>
<dbReference type="PANTHER" id="PTHR33121">
    <property type="entry name" value="CYCLIC DI-GMP PHOSPHODIESTERASE PDEF"/>
    <property type="match status" value="1"/>
</dbReference>
<dbReference type="GO" id="GO:0071111">
    <property type="term" value="F:cyclic-guanylate-specific phosphodiesterase activity"/>
    <property type="evidence" value="ECO:0007669"/>
    <property type="project" value="InterPro"/>
</dbReference>
<reference evidence="2 3" key="1">
    <citation type="submission" date="2016-06" db="EMBL/GenBank/DDBJ databases">
        <title>Complete genome sequence of a deep-branching marine Gamma Proteobacterium Woeseia oceani type strain XK5.</title>
        <authorList>
            <person name="Mu D."/>
            <person name="Du Z."/>
        </authorList>
    </citation>
    <scope>NUCLEOTIDE SEQUENCE [LARGE SCALE GENOMIC DNA]</scope>
    <source>
        <strain evidence="2 3">XK5</strain>
    </source>
</reference>
<dbReference type="SUPFAM" id="SSF141868">
    <property type="entry name" value="EAL domain-like"/>
    <property type="match status" value="1"/>
</dbReference>
<dbReference type="OrthoDB" id="9812358at2"/>
<dbReference type="CDD" id="cd01948">
    <property type="entry name" value="EAL"/>
    <property type="match status" value="1"/>
</dbReference>
<name>A0A193LHB6_9GAMM</name>
<dbReference type="Pfam" id="PF00563">
    <property type="entry name" value="EAL"/>
    <property type="match status" value="1"/>
</dbReference>
<dbReference type="RefSeq" id="WP_068616405.1">
    <property type="nucleotide sequence ID" value="NZ_CP016268.1"/>
</dbReference>
<dbReference type="SUPFAM" id="SSF52172">
    <property type="entry name" value="CheY-like"/>
    <property type="match status" value="1"/>
</dbReference>
<dbReference type="AlphaFoldDB" id="A0A193LHB6"/>
<accession>A0A193LHB6</accession>
<evidence type="ECO:0000259" key="1">
    <source>
        <dbReference type="PROSITE" id="PS50883"/>
    </source>
</evidence>
<evidence type="ECO:0000313" key="3">
    <source>
        <dbReference type="Proteomes" id="UP000092695"/>
    </source>
</evidence>
<dbReference type="Gene3D" id="3.40.50.2300">
    <property type="match status" value="1"/>
</dbReference>